<dbReference type="Proteomes" id="UP000499080">
    <property type="component" value="Unassembled WGS sequence"/>
</dbReference>
<organism evidence="1 2">
    <name type="scientific">Araneus ventricosus</name>
    <name type="common">Orbweaver spider</name>
    <name type="synonym">Epeira ventricosa</name>
    <dbReference type="NCBI Taxonomy" id="182803"/>
    <lineage>
        <taxon>Eukaryota</taxon>
        <taxon>Metazoa</taxon>
        <taxon>Ecdysozoa</taxon>
        <taxon>Arthropoda</taxon>
        <taxon>Chelicerata</taxon>
        <taxon>Arachnida</taxon>
        <taxon>Araneae</taxon>
        <taxon>Araneomorphae</taxon>
        <taxon>Entelegynae</taxon>
        <taxon>Araneoidea</taxon>
        <taxon>Araneidae</taxon>
        <taxon>Araneus</taxon>
    </lineage>
</organism>
<dbReference type="PANTHER" id="PTHR31511">
    <property type="entry name" value="PROTEIN CBG23764"/>
    <property type="match status" value="1"/>
</dbReference>
<dbReference type="InterPro" id="IPR043502">
    <property type="entry name" value="DNA/RNA_pol_sf"/>
</dbReference>
<accession>A0A4Y2UCD5</accession>
<dbReference type="Gene3D" id="3.90.1600.10">
    <property type="entry name" value="Palm domain of DNA polymerase"/>
    <property type="match status" value="1"/>
</dbReference>
<dbReference type="PANTHER" id="PTHR31511:SF12">
    <property type="entry name" value="RHO TERMINATION FACTOR N-TERMINAL DOMAIN-CONTAINING PROTEIN"/>
    <property type="match status" value="1"/>
</dbReference>
<dbReference type="AlphaFoldDB" id="A0A4Y2UCD5"/>
<dbReference type="InterPro" id="IPR023211">
    <property type="entry name" value="DNA_pol_palm_dom_sf"/>
</dbReference>
<dbReference type="OrthoDB" id="7690693at2759"/>
<dbReference type="GO" id="GO:0071897">
    <property type="term" value="P:DNA biosynthetic process"/>
    <property type="evidence" value="ECO:0007669"/>
    <property type="project" value="UniProtKB-ARBA"/>
</dbReference>
<evidence type="ECO:0000313" key="2">
    <source>
        <dbReference type="Proteomes" id="UP000499080"/>
    </source>
</evidence>
<dbReference type="SUPFAM" id="SSF56672">
    <property type="entry name" value="DNA/RNA polymerases"/>
    <property type="match status" value="1"/>
</dbReference>
<comment type="caution">
    <text evidence="1">The sequence shown here is derived from an EMBL/GenBank/DDBJ whole genome shotgun (WGS) entry which is preliminary data.</text>
</comment>
<reference evidence="1 2" key="1">
    <citation type="journal article" date="2019" name="Sci. Rep.">
        <title>Orb-weaving spider Araneus ventricosus genome elucidates the spidroin gene catalogue.</title>
        <authorList>
            <person name="Kono N."/>
            <person name="Nakamura H."/>
            <person name="Ohtoshi R."/>
            <person name="Moran D.A.P."/>
            <person name="Shinohara A."/>
            <person name="Yoshida Y."/>
            <person name="Fujiwara M."/>
            <person name="Mori M."/>
            <person name="Tomita M."/>
            <person name="Arakawa K."/>
        </authorList>
    </citation>
    <scope>NUCLEOTIDE SEQUENCE [LARGE SCALE GENOMIC DNA]</scope>
</reference>
<protein>
    <submittedName>
        <fullName evidence="1">Uncharacterized protein</fullName>
    </submittedName>
</protein>
<gene>
    <name evidence="1" type="ORF">AVEN_154197_1</name>
</gene>
<sequence length="103" mass="12079">MLLYTNTDSFIYDMLSQNVYNDMKNIIQEFDTYEYPENNIFGIPVINKKVPGKFKDENDGIIIPEFIGLRSKMYANKVEEQEPVKKLKSVKKSSLQKNITFED</sequence>
<keyword evidence="2" id="KW-1185">Reference proteome</keyword>
<name>A0A4Y2UCD5_ARAVE</name>
<proteinExistence type="predicted"/>
<dbReference type="EMBL" id="BGPR01035740">
    <property type="protein sequence ID" value="GBO10709.1"/>
    <property type="molecule type" value="Genomic_DNA"/>
</dbReference>
<evidence type="ECO:0000313" key="1">
    <source>
        <dbReference type="EMBL" id="GBO10709.1"/>
    </source>
</evidence>